<feature type="compositionally biased region" description="Polar residues" evidence="1">
    <location>
        <begin position="28"/>
        <end position="37"/>
    </location>
</feature>
<feature type="region of interest" description="Disordered" evidence="1">
    <location>
        <begin position="24"/>
        <end position="54"/>
    </location>
</feature>
<keyword evidence="3" id="KW-1185">Reference proteome</keyword>
<dbReference type="Proteomes" id="UP001066276">
    <property type="component" value="Chromosome 1_2"/>
</dbReference>
<reference evidence="2" key="1">
    <citation type="journal article" date="2022" name="bioRxiv">
        <title>Sequencing and chromosome-scale assembly of the giantPleurodeles waltlgenome.</title>
        <authorList>
            <person name="Brown T."/>
            <person name="Elewa A."/>
            <person name="Iarovenko S."/>
            <person name="Subramanian E."/>
            <person name="Araus A.J."/>
            <person name="Petzold A."/>
            <person name="Susuki M."/>
            <person name="Suzuki K.-i.T."/>
            <person name="Hayashi T."/>
            <person name="Toyoda A."/>
            <person name="Oliveira C."/>
            <person name="Osipova E."/>
            <person name="Leigh N.D."/>
            <person name="Simon A."/>
            <person name="Yun M.H."/>
        </authorList>
    </citation>
    <scope>NUCLEOTIDE SEQUENCE</scope>
    <source>
        <strain evidence="2">20211129_DDA</strain>
        <tissue evidence="2">Liver</tissue>
    </source>
</reference>
<dbReference type="EMBL" id="JANPWB010000002">
    <property type="protein sequence ID" value="KAJ1211529.1"/>
    <property type="molecule type" value="Genomic_DNA"/>
</dbReference>
<accession>A0AAV7WEN8</accession>
<organism evidence="2 3">
    <name type="scientific">Pleurodeles waltl</name>
    <name type="common">Iberian ribbed newt</name>
    <dbReference type="NCBI Taxonomy" id="8319"/>
    <lineage>
        <taxon>Eukaryota</taxon>
        <taxon>Metazoa</taxon>
        <taxon>Chordata</taxon>
        <taxon>Craniata</taxon>
        <taxon>Vertebrata</taxon>
        <taxon>Euteleostomi</taxon>
        <taxon>Amphibia</taxon>
        <taxon>Batrachia</taxon>
        <taxon>Caudata</taxon>
        <taxon>Salamandroidea</taxon>
        <taxon>Salamandridae</taxon>
        <taxon>Pleurodelinae</taxon>
        <taxon>Pleurodeles</taxon>
    </lineage>
</organism>
<name>A0AAV7WEN8_PLEWA</name>
<dbReference type="AlphaFoldDB" id="A0AAV7WEN8"/>
<sequence length="140" mass="15719">MASQGQRRPTSRGEIDVMPAARAKLQRTAPQNNAQLENKQENPRTDPGHLTPEGCLVRRLPEGEQQETPSLNFSCNQTTRSYRDQKPCDHDASPRLFLCLLTRGPVSLLPAVLLCEFSWDLPQTVNDGVRSYCFLLLSLL</sequence>
<comment type="caution">
    <text evidence="2">The sequence shown here is derived from an EMBL/GenBank/DDBJ whole genome shotgun (WGS) entry which is preliminary data.</text>
</comment>
<proteinExistence type="predicted"/>
<evidence type="ECO:0000313" key="2">
    <source>
        <dbReference type="EMBL" id="KAJ1211529.1"/>
    </source>
</evidence>
<evidence type="ECO:0000256" key="1">
    <source>
        <dbReference type="SAM" id="MobiDB-lite"/>
    </source>
</evidence>
<feature type="compositionally biased region" description="Basic and acidic residues" evidence="1">
    <location>
        <begin position="38"/>
        <end position="47"/>
    </location>
</feature>
<evidence type="ECO:0000313" key="3">
    <source>
        <dbReference type="Proteomes" id="UP001066276"/>
    </source>
</evidence>
<gene>
    <name evidence="2" type="ORF">NDU88_006887</name>
</gene>
<protein>
    <submittedName>
        <fullName evidence="2">Uncharacterized protein</fullName>
    </submittedName>
</protein>